<dbReference type="EMBL" id="NCSJ02000209">
    <property type="protein sequence ID" value="RFU27379.1"/>
    <property type="molecule type" value="Genomic_DNA"/>
</dbReference>
<feature type="non-terminal residue" evidence="1">
    <location>
        <position position="128"/>
    </location>
</feature>
<keyword evidence="2" id="KW-1185">Reference proteome</keyword>
<dbReference type="Proteomes" id="UP000258309">
    <property type="component" value="Unassembled WGS sequence"/>
</dbReference>
<dbReference type="OMA" id="ARINHDH"/>
<sequence>MMNSQQRQWRKALVPTSKFGEALICTTIICLLMTEGRINGIPFDYESYKNAIIDTRAKYNMTMTSNLELLASRDPGAGGSVAHISNFTLKDKKTGQEAHEASLTVATIKLIDEKRVLTELTEVHRSPA</sequence>
<dbReference type="STRING" id="5539.A0A3E2H1V6"/>
<name>A0A3E2H1V6_SCYLI</name>
<dbReference type="AlphaFoldDB" id="A0A3E2H1V6"/>
<organism evidence="1 2">
    <name type="scientific">Scytalidium lignicola</name>
    <name type="common">Hyphomycete</name>
    <dbReference type="NCBI Taxonomy" id="5539"/>
    <lineage>
        <taxon>Eukaryota</taxon>
        <taxon>Fungi</taxon>
        <taxon>Dikarya</taxon>
        <taxon>Ascomycota</taxon>
        <taxon>Pezizomycotina</taxon>
        <taxon>Leotiomycetes</taxon>
        <taxon>Leotiomycetes incertae sedis</taxon>
        <taxon>Scytalidium</taxon>
    </lineage>
</organism>
<reference evidence="1 2" key="1">
    <citation type="submission" date="2018-05" db="EMBL/GenBank/DDBJ databases">
        <title>Draft genome sequence of Scytalidium lignicola DSM 105466, a ubiquitous saprotrophic fungus.</title>
        <authorList>
            <person name="Buettner E."/>
            <person name="Gebauer A.M."/>
            <person name="Hofrichter M."/>
            <person name="Liers C."/>
            <person name="Kellner H."/>
        </authorList>
    </citation>
    <scope>NUCLEOTIDE SEQUENCE [LARGE SCALE GENOMIC DNA]</scope>
    <source>
        <strain evidence="1 2">DSM 105466</strain>
    </source>
</reference>
<gene>
    <name evidence="1" type="ORF">B7463_g8957</name>
</gene>
<comment type="caution">
    <text evidence="1">The sequence shown here is derived from an EMBL/GenBank/DDBJ whole genome shotgun (WGS) entry which is preliminary data.</text>
</comment>
<feature type="non-terminal residue" evidence="1">
    <location>
        <position position="1"/>
    </location>
</feature>
<proteinExistence type="predicted"/>
<evidence type="ECO:0000313" key="1">
    <source>
        <dbReference type="EMBL" id="RFU27379.1"/>
    </source>
</evidence>
<accession>A0A3E2H1V6</accession>
<protein>
    <submittedName>
        <fullName evidence="1">Uncharacterized protein</fullName>
    </submittedName>
</protein>
<evidence type="ECO:0000313" key="2">
    <source>
        <dbReference type="Proteomes" id="UP000258309"/>
    </source>
</evidence>
<dbReference type="OrthoDB" id="4886853at2759"/>